<evidence type="ECO:0000256" key="1">
    <source>
        <dbReference type="SAM" id="MobiDB-lite"/>
    </source>
</evidence>
<dbReference type="OMA" id="NVNPWER"/>
<dbReference type="AlphaFoldDB" id="W3WZS5"/>
<feature type="compositionally biased region" description="Basic and acidic residues" evidence="1">
    <location>
        <begin position="133"/>
        <end position="155"/>
    </location>
</feature>
<sequence>MDDDNTDAMAAAMGFSSFGAQPSAKRRKFNSNTDSFIDAPSRNTDHGNGANAMPLGIRSAKSQPSAAAPPPPPQPKQNENEISLEDDEDDPEPQYLDTSRPAASVGTAPTPGDAAIQATIDNIIGSTGAPGPEAHHVGGHGDRHGPRQAGGDRRRGGGQPWWEDYYDPTANMNPWEKLEKQSGLEPLNNDWLSWEESKARWESLQTGTSHQEAASAAA</sequence>
<proteinExistence type="predicted"/>
<dbReference type="GeneID" id="19274249"/>
<dbReference type="EMBL" id="KI912114">
    <property type="protein sequence ID" value="ETS79383.1"/>
    <property type="molecule type" value="Genomic_DNA"/>
</dbReference>
<organism evidence="2 3">
    <name type="scientific">Pestalotiopsis fici (strain W106-1 / CGMCC3.15140)</name>
    <dbReference type="NCBI Taxonomy" id="1229662"/>
    <lineage>
        <taxon>Eukaryota</taxon>
        <taxon>Fungi</taxon>
        <taxon>Dikarya</taxon>
        <taxon>Ascomycota</taxon>
        <taxon>Pezizomycotina</taxon>
        <taxon>Sordariomycetes</taxon>
        <taxon>Xylariomycetidae</taxon>
        <taxon>Amphisphaeriales</taxon>
        <taxon>Sporocadaceae</taxon>
        <taxon>Pestalotiopsis</taxon>
    </lineage>
</organism>
<feature type="compositionally biased region" description="Acidic residues" evidence="1">
    <location>
        <begin position="82"/>
        <end position="92"/>
    </location>
</feature>
<dbReference type="OrthoDB" id="5419162at2759"/>
<dbReference type="RefSeq" id="XP_007836008.1">
    <property type="nucleotide sequence ID" value="XM_007837817.1"/>
</dbReference>
<dbReference type="InParanoid" id="W3WZS5"/>
<feature type="compositionally biased region" description="Polar residues" evidence="1">
    <location>
        <begin position="203"/>
        <end position="212"/>
    </location>
</feature>
<dbReference type="eggNOG" id="ENOG502TED9">
    <property type="taxonomic scope" value="Eukaryota"/>
</dbReference>
<evidence type="ECO:0000313" key="3">
    <source>
        <dbReference type="Proteomes" id="UP000030651"/>
    </source>
</evidence>
<dbReference type="Proteomes" id="UP000030651">
    <property type="component" value="Unassembled WGS sequence"/>
</dbReference>
<dbReference type="HOGENOM" id="CLU_087072_0_0_1"/>
<reference evidence="3" key="1">
    <citation type="journal article" date="2015" name="BMC Genomics">
        <title>Genomic and transcriptomic analysis of the endophytic fungus Pestalotiopsis fici reveals its lifestyle and high potential for synthesis of natural products.</title>
        <authorList>
            <person name="Wang X."/>
            <person name="Zhang X."/>
            <person name="Liu L."/>
            <person name="Xiang M."/>
            <person name="Wang W."/>
            <person name="Sun X."/>
            <person name="Che Y."/>
            <person name="Guo L."/>
            <person name="Liu G."/>
            <person name="Guo L."/>
            <person name="Wang C."/>
            <person name="Yin W.B."/>
            <person name="Stadler M."/>
            <person name="Zhang X."/>
            <person name="Liu X."/>
        </authorList>
    </citation>
    <scope>NUCLEOTIDE SEQUENCE [LARGE SCALE GENOMIC DNA]</scope>
    <source>
        <strain evidence="3">W106-1 / CGMCC3.15140</strain>
    </source>
</reference>
<protein>
    <submittedName>
        <fullName evidence="2">Uncharacterized protein</fullName>
    </submittedName>
</protein>
<keyword evidence="3" id="KW-1185">Reference proteome</keyword>
<feature type="region of interest" description="Disordered" evidence="1">
    <location>
        <begin position="199"/>
        <end position="218"/>
    </location>
</feature>
<evidence type="ECO:0000313" key="2">
    <source>
        <dbReference type="EMBL" id="ETS79383.1"/>
    </source>
</evidence>
<feature type="region of interest" description="Disordered" evidence="1">
    <location>
        <begin position="1"/>
        <end position="165"/>
    </location>
</feature>
<name>W3WZS5_PESFW</name>
<dbReference type="KEGG" id="pfy:PFICI_09236"/>
<accession>W3WZS5</accession>
<gene>
    <name evidence="2" type="ORF">PFICI_09236</name>
</gene>